<gene>
    <name evidence="2" type="ORF">PISMIDRAFT_14773</name>
</gene>
<feature type="region of interest" description="Disordered" evidence="1">
    <location>
        <begin position="1"/>
        <end position="24"/>
    </location>
</feature>
<keyword evidence="3" id="KW-1185">Reference proteome</keyword>
<dbReference type="HOGENOM" id="CLU_1421928_0_0_1"/>
<accession>A0A0C9ZD69</accession>
<dbReference type="AlphaFoldDB" id="A0A0C9ZD69"/>
<reference evidence="3" key="2">
    <citation type="submission" date="2015-01" db="EMBL/GenBank/DDBJ databases">
        <title>Evolutionary Origins and Diversification of the Mycorrhizal Mutualists.</title>
        <authorList>
            <consortium name="DOE Joint Genome Institute"/>
            <consortium name="Mycorrhizal Genomics Consortium"/>
            <person name="Kohler A."/>
            <person name="Kuo A."/>
            <person name="Nagy L.G."/>
            <person name="Floudas D."/>
            <person name="Copeland A."/>
            <person name="Barry K.W."/>
            <person name="Cichocki N."/>
            <person name="Veneault-Fourrey C."/>
            <person name="LaButti K."/>
            <person name="Lindquist E.A."/>
            <person name="Lipzen A."/>
            <person name="Lundell T."/>
            <person name="Morin E."/>
            <person name="Murat C."/>
            <person name="Riley R."/>
            <person name="Ohm R."/>
            <person name="Sun H."/>
            <person name="Tunlid A."/>
            <person name="Henrissat B."/>
            <person name="Grigoriev I.V."/>
            <person name="Hibbett D.S."/>
            <person name="Martin F."/>
        </authorList>
    </citation>
    <scope>NUCLEOTIDE SEQUENCE [LARGE SCALE GENOMIC DNA]</scope>
    <source>
        <strain evidence="3">441</strain>
    </source>
</reference>
<reference evidence="2 3" key="1">
    <citation type="submission" date="2014-04" db="EMBL/GenBank/DDBJ databases">
        <authorList>
            <consortium name="DOE Joint Genome Institute"/>
            <person name="Kuo A."/>
            <person name="Kohler A."/>
            <person name="Costa M.D."/>
            <person name="Nagy L.G."/>
            <person name="Floudas D."/>
            <person name="Copeland A."/>
            <person name="Barry K.W."/>
            <person name="Cichocki N."/>
            <person name="Veneault-Fourrey C."/>
            <person name="LaButti K."/>
            <person name="Lindquist E.A."/>
            <person name="Lipzen A."/>
            <person name="Lundell T."/>
            <person name="Morin E."/>
            <person name="Murat C."/>
            <person name="Sun H."/>
            <person name="Tunlid A."/>
            <person name="Henrissat B."/>
            <person name="Grigoriev I.V."/>
            <person name="Hibbett D.S."/>
            <person name="Martin F."/>
            <person name="Nordberg H.P."/>
            <person name="Cantor M.N."/>
            <person name="Hua S.X."/>
        </authorList>
    </citation>
    <scope>NUCLEOTIDE SEQUENCE [LARGE SCALE GENOMIC DNA]</scope>
    <source>
        <strain evidence="2 3">441</strain>
    </source>
</reference>
<dbReference type="EMBL" id="KN833817">
    <property type="protein sequence ID" value="KIK17888.1"/>
    <property type="molecule type" value="Genomic_DNA"/>
</dbReference>
<dbReference type="OrthoDB" id="338650at2759"/>
<sequence length="191" mass="21308">MPPSIPAASSVPPSGDVVTTPDDIQPGLPPRTLLVLLTRLLESLERLRAALATAKVLKRLRGYLYTDWQDYRLGQGLDGNAQGLMTKKVKTKTIEVAMDEHGYLIVDNVVAASPVAESFEENDDGDVESAEEEEPHLIRLTLHARDLCWEKDLTWACCVVWTVIQLIHERRSVVRAFIDEGADVKDPCWHP</sequence>
<evidence type="ECO:0000313" key="3">
    <source>
        <dbReference type="Proteomes" id="UP000054018"/>
    </source>
</evidence>
<organism evidence="2 3">
    <name type="scientific">Pisolithus microcarpus 441</name>
    <dbReference type="NCBI Taxonomy" id="765257"/>
    <lineage>
        <taxon>Eukaryota</taxon>
        <taxon>Fungi</taxon>
        <taxon>Dikarya</taxon>
        <taxon>Basidiomycota</taxon>
        <taxon>Agaricomycotina</taxon>
        <taxon>Agaricomycetes</taxon>
        <taxon>Agaricomycetidae</taxon>
        <taxon>Boletales</taxon>
        <taxon>Sclerodermatineae</taxon>
        <taxon>Pisolithaceae</taxon>
        <taxon>Pisolithus</taxon>
    </lineage>
</organism>
<protein>
    <submittedName>
        <fullName evidence="2">Uncharacterized protein</fullName>
    </submittedName>
</protein>
<proteinExistence type="predicted"/>
<feature type="compositionally biased region" description="Low complexity" evidence="1">
    <location>
        <begin position="1"/>
        <end position="14"/>
    </location>
</feature>
<evidence type="ECO:0000256" key="1">
    <source>
        <dbReference type="SAM" id="MobiDB-lite"/>
    </source>
</evidence>
<name>A0A0C9ZD69_9AGAM</name>
<evidence type="ECO:0000313" key="2">
    <source>
        <dbReference type="EMBL" id="KIK17888.1"/>
    </source>
</evidence>
<dbReference type="Proteomes" id="UP000054018">
    <property type="component" value="Unassembled WGS sequence"/>
</dbReference>